<feature type="transmembrane region" description="Helical" evidence="1">
    <location>
        <begin position="337"/>
        <end position="364"/>
    </location>
</feature>
<dbReference type="InterPro" id="IPR001036">
    <property type="entry name" value="Acrflvin-R"/>
</dbReference>
<feature type="transmembrane region" description="Helical" evidence="1">
    <location>
        <begin position="972"/>
        <end position="991"/>
    </location>
</feature>
<dbReference type="SUPFAM" id="SSF82693">
    <property type="entry name" value="Multidrug efflux transporter AcrB pore domain, PN1, PN2, PC1 and PC2 subdomains"/>
    <property type="match status" value="2"/>
</dbReference>
<dbReference type="OrthoDB" id="9806532at2"/>
<dbReference type="GO" id="GO:0042910">
    <property type="term" value="F:xenobiotic transmembrane transporter activity"/>
    <property type="evidence" value="ECO:0007669"/>
    <property type="project" value="TreeGrafter"/>
</dbReference>
<dbReference type="PRINTS" id="PR00702">
    <property type="entry name" value="ACRIFLAVINRP"/>
</dbReference>
<dbReference type="GO" id="GO:0005886">
    <property type="term" value="C:plasma membrane"/>
    <property type="evidence" value="ECO:0007669"/>
    <property type="project" value="TreeGrafter"/>
</dbReference>
<feature type="transmembrane region" description="Helical" evidence="1">
    <location>
        <begin position="454"/>
        <end position="478"/>
    </location>
</feature>
<dbReference type="eggNOG" id="COG0841">
    <property type="taxonomic scope" value="Bacteria"/>
</dbReference>
<keyword evidence="1" id="KW-1133">Transmembrane helix</keyword>
<evidence type="ECO:0000313" key="3">
    <source>
        <dbReference type="Proteomes" id="UP000017148"/>
    </source>
</evidence>
<dbReference type="Pfam" id="PF00873">
    <property type="entry name" value="ACR_tran"/>
    <property type="match status" value="1"/>
</dbReference>
<organism evidence="2 3">
    <name type="scientific">Chitinivibrio alkaliphilus ACht1</name>
    <dbReference type="NCBI Taxonomy" id="1313304"/>
    <lineage>
        <taxon>Bacteria</taxon>
        <taxon>Pseudomonadati</taxon>
        <taxon>Fibrobacterota</taxon>
        <taxon>Chitinivibrionia</taxon>
        <taxon>Chitinivibrionales</taxon>
        <taxon>Chitinivibrionaceae</taxon>
        <taxon>Chitinivibrio</taxon>
    </lineage>
</organism>
<dbReference type="Gene3D" id="3.30.70.1430">
    <property type="entry name" value="Multidrug efflux transporter AcrB pore domain"/>
    <property type="match status" value="2"/>
</dbReference>
<evidence type="ECO:0000313" key="2">
    <source>
        <dbReference type="EMBL" id="ERP38962.1"/>
    </source>
</evidence>
<dbReference type="PATRIC" id="fig|1313304.3.peg.432"/>
<dbReference type="EMBL" id="ASJR01000003">
    <property type="protein sequence ID" value="ERP38962.1"/>
    <property type="molecule type" value="Genomic_DNA"/>
</dbReference>
<dbReference type="Gene3D" id="3.30.70.1440">
    <property type="entry name" value="Multidrug efflux transporter AcrB pore domain"/>
    <property type="match status" value="1"/>
</dbReference>
<feature type="transmembrane region" description="Helical" evidence="1">
    <location>
        <begin position="871"/>
        <end position="893"/>
    </location>
</feature>
<dbReference type="Gene3D" id="1.20.1640.10">
    <property type="entry name" value="Multidrug efflux transporter AcrB transmembrane domain"/>
    <property type="match status" value="2"/>
</dbReference>
<name>U7DAA8_9BACT</name>
<feature type="transmembrane region" description="Helical" evidence="1">
    <location>
        <begin position="900"/>
        <end position="920"/>
    </location>
</feature>
<proteinExistence type="predicted"/>
<protein>
    <submittedName>
        <fullName evidence="2">AcrB/AcrD/AcrF family cation efflux protein</fullName>
    </submittedName>
</protein>
<dbReference type="Proteomes" id="UP000017148">
    <property type="component" value="Unassembled WGS sequence"/>
</dbReference>
<dbReference type="PANTHER" id="PTHR32063">
    <property type="match status" value="1"/>
</dbReference>
<reference evidence="2 3" key="1">
    <citation type="journal article" date="2013" name="Environ. Microbiol.">
        <title>Genome analysis of Chitinivibrio alkaliphilus gen. nov., sp. nov., a novel extremely haloalkaliphilic anaerobic chitinolytic bacterium from the candidate phylum Termite Group 3.</title>
        <authorList>
            <person name="Sorokin D.Y."/>
            <person name="Gumerov V.M."/>
            <person name="Rakitin A.L."/>
            <person name="Beletsky A.V."/>
            <person name="Damste J.S."/>
            <person name="Muyzer G."/>
            <person name="Mardanov A.V."/>
            <person name="Ravin N.V."/>
        </authorList>
    </citation>
    <scope>NUCLEOTIDE SEQUENCE [LARGE SCALE GENOMIC DNA]</scope>
    <source>
        <strain evidence="2 3">ACht1</strain>
    </source>
</reference>
<gene>
    <name evidence="2" type="ORF">CALK_0451</name>
</gene>
<dbReference type="RefSeq" id="WP_022635990.1">
    <property type="nucleotide sequence ID" value="NZ_ASJR01000003.1"/>
</dbReference>
<dbReference type="Gene3D" id="3.30.2090.10">
    <property type="entry name" value="Multidrug efflux transporter AcrB TolC docking domain, DN and DC subdomains"/>
    <property type="match status" value="2"/>
</dbReference>
<feature type="transmembrane region" description="Helical" evidence="1">
    <location>
        <begin position="427"/>
        <end position="448"/>
    </location>
</feature>
<evidence type="ECO:0000256" key="1">
    <source>
        <dbReference type="SAM" id="Phobius"/>
    </source>
</evidence>
<dbReference type="AlphaFoldDB" id="U7DAA8"/>
<keyword evidence="3" id="KW-1185">Reference proteome</keyword>
<feature type="transmembrane region" description="Helical" evidence="1">
    <location>
        <begin position="12"/>
        <end position="33"/>
    </location>
</feature>
<sequence>MNKWIDWMVENHVTVNLLMLLIIVGGALSYLTLPRKIFPDAEIPVVTVTVPYPGASPDQIEQSVLTVFEDAFVGISGVRRISSTASEGVGSIFLEIEDNVESDQVRTDVTAAIDRIETIPEDSREPRISVMEIEIPVMQLGIYGDMSEQELAAFGERMVRDLRGRSGISRVDLFGVREYEMSLEVTPQKLEKYNISFEEIEQAVRGASLDLPGGKISSSHGEITLRTRDLSQTARDFERIIVRSWDDGSHVRVEDLGTVIDGFADVNLYTGFNGKDGAFVVVSRVGDQSALDIAQEVNSYVEETRARLPEGVELIVWEDFAEVLQDRLGLLLKNGGLGFILVLLVLGIFLDIRLAFWVAVGMAISFMGGLWAMTLFGVSINVISLFGFIMVLGIVVDDAIVIGENIFQERERGTPPVLASKRGTKSIAIPVVFAVLTTAATFSPLLAVEGVTGRIMYSVPVVVISVLLFSLFESLFILPAHLSTLREESTRGIFRISQEFSRKADRNLRGFIERIYVPLLQKSMRWPSLVIALSVAILIFFIALIAGGRVAVQPGMGNREGVSLRVFLTMPQGTSLEGTRAMTDTLLGRFDILREEFQDSHDRYASFDEHILVSIGEQPSRGSMGGDDPTIAEINILFPTGDERDYSLEPLQNRFREITADIRGYDELQFSTALGSGQDDINISLSFPDDDALLSAVHRLEDTLSRYDGVFDISNNFEGGAEELSLRLRSSGRSLGLTQADLARQVRTAFHGSEVLRVLRDEHDIPFMIRYPADIRGEVGTIHSMKISTPAGERVPITEVADIVHDRGYSFINRVNQNRVITVTAAVNTSVSNPGTITRELVGYIEGDMQQTYPGLEHVIGGQQEDSDRSLASLAMAFIVAMFVVYALLAIPFKSYLEPFIIMCAIPFGAIGAFIGHIVLGYDLQFMSIFGIVALSGVVVNDSLVFVDYVNRQMCRGLDVRSAILAAGRNRFRPILLTTLTTFAGLLPMLFETSFQAQMLIPMAISLGVGILFASAITLFLVPAYLILLDWIRTLFSIQRVCLGEDTHETH</sequence>
<feature type="transmembrane region" description="Helical" evidence="1">
    <location>
        <begin position="926"/>
        <end position="951"/>
    </location>
</feature>
<feature type="transmembrane region" description="Helical" evidence="1">
    <location>
        <begin position="370"/>
        <end position="396"/>
    </location>
</feature>
<comment type="caution">
    <text evidence="2">The sequence shown here is derived from an EMBL/GenBank/DDBJ whole genome shotgun (WGS) entry which is preliminary data.</text>
</comment>
<feature type="transmembrane region" description="Helical" evidence="1">
    <location>
        <begin position="1003"/>
        <end position="1028"/>
    </location>
</feature>
<keyword evidence="1" id="KW-0472">Membrane</keyword>
<dbReference type="Gene3D" id="3.30.70.1320">
    <property type="entry name" value="Multidrug efflux transporter AcrB pore domain like"/>
    <property type="match status" value="1"/>
</dbReference>
<dbReference type="SUPFAM" id="SSF82714">
    <property type="entry name" value="Multidrug efflux transporter AcrB TolC docking domain, DN and DC subdomains"/>
    <property type="match status" value="2"/>
</dbReference>
<dbReference type="PANTHER" id="PTHR32063:SF33">
    <property type="entry name" value="RND SUPERFAMILY EFFLUX PUMP PERMEASE COMPONENT"/>
    <property type="match status" value="1"/>
</dbReference>
<accession>U7DAA8</accession>
<keyword evidence="1" id="KW-0812">Transmembrane</keyword>
<dbReference type="SUPFAM" id="SSF82866">
    <property type="entry name" value="Multidrug efflux transporter AcrB transmembrane domain"/>
    <property type="match status" value="2"/>
</dbReference>
<dbReference type="STRING" id="1313304.CALK_0451"/>
<feature type="transmembrane region" description="Helical" evidence="1">
    <location>
        <begin position="529"/>
        <end position="552"/>
    </location>
</feature>
<dbReference type="InterPro" id="IPR027463">
    <property type="entry name" value="AcrB_DN_DC_subdom"/>
</dbReference>